<gene>
    <name evidence="9" type="ORF">H5985_07825</name>
</gene>
<dbReference type="PRINTS" id="PR00723">
    <property type="entry name" value="SUBTILISIN"/>
</dbReference>
<evidence type="ECO:0000256" key="3">
    <source>
        <dbReference type="ARBA" id="ARBA00022729"/>
    </source>
</evidence>
<keyword evidence="2 6" id="KW-0645">Protease</keyword>
<evidence type="ECO:0000256" key="4">
    <source>
        <dbReference type="ARBA" id="ARBA00022801"/>
    </source>
</evidence>
<evidence type="ECO:0000256" key="7">
    <source>
        <dbReference type="SAM" id="SignalP"/>
    </source>
</evidence>
<reference evidence="9 10" key="1">
    <citation type="journal article" date="2021" name="Sci. Rep.">
        <title>The distribution of antibiotic resistance genes in chicken gut microbiota commensals.</title>
        <authorList>
            <person name="Juricova H."/>
            <person name="Matiasovicova J."/>
            <person name="Kubasova T."/>
            <person name="Cejkova D."/>
            <person name="Rychlik I."/>
        </authorList>
    </citation>
    <scope>NUCLEOTIDE SEQUENCE [LARGE SCALE GENOMIC DNA]</scope>
    <source>
        <strain evidence="9 10">An562</strain>
    </source>
</reference>
<keyword evidence="5 6" id="KW-0720">Serine protease</keyword>
<dbReference type="PROSITE" id="PS51892">
    <property type="entry name" value="SUBTILASE"/>
    <property type="match status" value="1"/>
</dbReference>
<name>A0ABS2GTJ3_9BURK</name>
<comment type="similarity">
    <text evidence="1 6">Belongs to the peptidase S8 family.</text>
</comment>
<organism evidence="9 10">
    <name type="scientific">Parasutterella secunda</name>
    <dbReference type="NCBI Taxonomy" id="626947"/>
    <lineage>
        <taxon>Bacteria</taxon>
        <taxon>Pseudomonadati</taxon>
        <taxon>Pseudomonadota</taxon>
        <taxon>Betaproteobacteria</taxon>
        <taxon>Burkholderiales</taxon>
        <taxon>Sutterellaceae</taxon>
        <taxon>Parasutterella</taxon>
    </lineage>
</organism>
<keyword evidence="10" id="KW-1185">Reference proteome</keyword>
<dbReference type="PROSITE" id="PS00137">
    <property type="entry name" value="SUBTILASE_HIS"/>
    <property type="match status" value="1"/>
</dbReference>
<dbReference type="SUPFAM" id="SSF51126">
    <property type="entry name" value="Pectin lyase-like"/>
    <property type="match status" value="1"/>
</dbReference>
<dbReference type="NCBIfam" id="TIGR02601">
    <property type="entry name" value="autotrns_rpt"/>
    <property type="match status" value="1"/>
</dbReference>
<feature type="active site" description="Charge relay system" evidence="6">
    <location>
        <position position="64"/>
    </location>
</feature>
<accession>A0ABS2GTJ3</accession>
<dbReference type="InterPro" id="IPR015500">
    <property type="entry name" value="Peptidase_S8_subtilisin-rel"/>
</dbReference>
<evidence type="ECO:0000313" key="10">
    <source>
        <dbReference type="Proteomes" id="UP000777002"/>
    </source>
</evidence>
<dbReference type="RefSeq" id="WP_205050759.1">
    <property type="nucleotide sequence ID" value="NZ_JACJKX010000015.1"/>
</dbReference>
<feature type="chain" id="PRO_5045323073" evidence="7">
    <location>
        <begin position="25"/>
        <end position="1085"/>
    </location>
</feature>
<dbReference type="CDD" id="cd04848">
    <property type="entry name" value="Peptidases_S8_Autotransporter_serine_protease_like"/>
    <property type="match status" value="1"/>
</dbReference>
<dbReference type="PANTHER" id="PTHR43399:SF4">
    <property type="entry name" value="CELL WALL-ASSOCIATED PROTEASE"/>
    <property type="match status" value="1"/>
</dbReference>
<dbReference type="InterPro" id="IPR013425">
    <property type="entry name" value="Autotrns_rpt"/>
</dbReference>
<dbReference type="Proteomes" id="UP000777002">
    <property type="component" value="Unassembled WGS sequence"/>
</dbReference>
<comment type="caution">
    <text evidence="9">The sequence shown here is derived from an EMBL/GenBank/DDBJ whole genome shotgun (WGS) entry which is preliminary data.</text>
</comment>
<dbReference type="PROSITE" id="PS51208">
    <property type="entry name" value="AUTOTRANSPORTER"/>
    <property type="match status" value="1"/>
</dbReference>
<dbReference type="PROSITE" id="PS00138">
    <property type="entry name" value="SUBTILASE_SER"/>
    <property type="match status" value="1"/>
</dbReference>
<dbReference type="Pfam" id="PF03797">
    <property type="entry name" value="Autotransporter"/>
    <property type="match status" value="1"/>
</dbReference>
<dbReference type="InterPro" id="IPR023828">
    <property type="entry name" value="Peptidase_S8_Ser-AS"/>
</dbReference>
<keyword evidence="3 7" id="KW-0732">Signal</keyword>
<dbReference type="InterPro" id="IPR011050">
    <property type="entry name" value="Pectin_lyase_fold/virulence"/>
</dbReference>
<dbReference type="InterPro" id="IPR005546">
    <property type="entry name" value="Autotransporte_beta"/>
</dbReference>
<feature type="active site" description="Charge relay system" evidence="6">
    <location>
        <position position="97"/>
    </location>
</feature>
<dbReference type="InterPro" id="IPR000209">
    <property type="entry name" value="Peptidase_S8/S53_dom"/>
</dbReference>
<evidence type="ECO:0000259" key="8">
    <source>
        <dbReference type="PROSITE" id="PS51208"/>
    </source>
</evidence>
<evidence type="ECO:0000256" key="5">
    <source>
        <dbReference type="ARBA" id="ARBA00022825"/>
    </source>
</evidence>
<dbReference type="SUPFAM" id="SSF103515">
    <property type="entry name" value="Autotransporter"/>
    <property type="match status" value="1"/>
</dbReference>
<keyword evidence="4 6" id="KW-0378">Hydrolase</keyword>
<dbReference type="Pfam" id="PF00082">
    <property type="entry name" value="Peptidase_S8"/>
    <property type="match status" value="1"/>
</dbReference>
<feature type="domain" description="Autotransporter" evidence="8">
    <location>
        <begin position="804"/>
        <end position="1085"/>
    </location>
</feature>
<protein>
    <submittedName>
        <fullName evidence="9">S8 family serine peptidase</fullName>
    </submittedName>
</protein>
<evidence type="ECO:0000313" key="9">
    <source>
        <dbReference type="EMBL" id="MBM6929173.1"/>
    </source>
</evidence>
<dbReference type="InterPro" id="IPR051048">
    <property type="entry name" value="Peptidase_S8/S53_subtilisin"/>
</dbReference>
<dbReference type="SMART" id="SM00869">
    <property type="entry name" value="Autotransporter"/>
    <property type="match status" value="1"/>
</dbReference>
<dbReference type="InterPro" id="IPR022398">
    <property type="entry name" value="Peptidase_S8_His-AS"/>
</dbReference>
<dbReference type="InterPro" id="IPR036852">
    <property type="entry name" value="Peptidase_S8/S53_dom_sf"/>
</dbReference>
<evidence type="ECO:0000256" key="2">
    <source>
        <dbReference type="ARBA" id="ARBA00022670"/>
    </source>
</evidence>
<feature type="active site" description="Charge relay system" evidence="6">
    <location>
        <position position="297"/>
    </location>
</feature>
<evidence type="ECO:0000256" key="6">
    <source>
        <dbReference type="PROSITE-ProRule" id="PRU01240"/>
    </source>
</evidence>
<dbReference type="InterPro" id="IPR034061">
    <property type="entry name" value="Peptidases_S8_Autotransporter"/>
</dbReference>
<dbReference type="SUPFAM" id="SSF52743">
    <property type="entry name" value="Subtilisin-like"/>
    <property type="match status" value="1"/>
</dbReference>
<feature type="signal peptide" evidence="7">
    <location>
        <begin position="1"/>
        <end position="24"/>
    </location>
</feature>
<proteinExistence type="inferred from homology"/>
<dbReference type="PANTHER" id="PTHR43399">
    <property type="entry name" value="SUBTILISIN-RELATED"/>
    <property type="match status" value="1"/>
</dbReference>
<dbReference type="EMBL" id="JACJKX010000015">
    <property type="protein sequence ID" value="MBM6929173.1"/>
    <property type="molecule type" value="Genomic_DNA"/>
</dbReference>
<dbReference type="Gene3D" id="2.40.128.130">
    <property type="entry name" value="Autotransporter beta-domain"/>
    <property type="match status" value="1"/>
</dbReference>
<sequence length="1085" mass="117000">MRFRFSPLVVAVSLALSFSSQVTASPTDLETEEYKSSGALDIIKASQAYDLGYTGQGLTIGILDTAVRIDHPELAGKAEMLMNSSSGTQTWDNDNTHGSHVAGIMAAKRDGIGMHGVAFDAEIWSGDFLNEYTPLDLNQYFATHPEVRIFNNSWGYTEYIPMFGADGKESSIENFAEILSSDIELVTIAVHAHEHPRSVFVFAAGNEGEIAPGFTANLPRYLNVGDLANWINVGSVNANNGCITTGENGELILNSGGIPWFTNLSKGAELFTVMAPGSNIFSLDAGTNGYMLDSGTSMSAPVVSGALALVAQAHPWMNGKQLADAVLTTANNSFEAPKYAIQYRTAGFNPSKGDFGTISLVIIADNKEQADKFRENGTDIDGTLITINADKESVLALLDQQIEQDPSAWVGGADYAHQAVTEGNFVIEVLTREEVFGQGILDVGKAVRGPARLDANRMTADNVLEVAELQKTYAIETFNTQVYTSEFSNDISERKWDDRYHHEEYQTTGPGNKNAQSLKDKSVGLLKTGPGMLILSGYNTYEGATIVEEGVLVIAQRADTTEVISEEDSMTSGTLQKSSVVVRENGILSGDGFIEQALINNGTVRPGWRGDTLTVGNYTQGDEATLAITFDAEGNHAKLKVENDATLAGTLVFVPERNLFYRSAQYDLAGNVIEINGNSTGELDLTAQTDSPTLDVFLITSGNDYFVAVDRPSDAYSQWAQNSAQAGLGNALSAIAQNSSTDMQALISAIDWSGADGSGVTRALNVLGPGAFAEAARSGLIEQSEFNVSILSHMLNARFESSRSPVAGDAFWVMPYRTDAREDSTGYGLMAGFDTTLQQGLTLGGHLIVSESETEMNELGGTDFESKGVHLGAQMLYGPRDWRGAYVAGGLRFGLQDAEMNRDVTFPGYSSRFKTDWTQVSGSTFLAAGKDWTRMIDDTAIAVGPVAWAEYSFVRRPSVTEKEASAAALHTKAQTYDSLLLSAGFRASLSALSDDRHSVGTAQFLTAWRYEVLDAAYRTEANFVGYGANRFVGESEKRDKDALLVQMGLHLSVDEKFQANLDVGSEFFTDDHSGVNLGLKLGWMF</sequence>
<evidence type="ECO:0000256" key="1">
    <source>
        <dbReference type="ARBA" id="ARBA00011073"/>
    </source>
</evidence>
<dbReference type="Gene3D" id="3.40.50.200">
    <property type="entry name" value="Peptidase S8/S53 domain"/>
    <property type="match status" value="1"/>
</dbReference>
<dbReference type="Pfam" id="PF12951">
    <property type="entry name" value="PATR"/>
    <property type="match status" value="1"/>
</dbReference>
<dbReference type="InterPro" id="IPR036709">
    <property type="entry name" value="Autotransporte_beta_dom_sf"/>
</dbReference>